<protein>
    <recommendedName>
        <fullName evidence="3">F-box domain-containing protein</fullName>
    </recommendedName>
</protein>
<evidence type="ECO:0008006" key="3">
    <source>
        <dbReference type="Google" id="ProtNLM"/>
    </source>
</evidence>
<name>A0A5C3MV60_9AGAM</name>
<dbReference type="Proteomes" id="UP000305948">
    <property type="component" value="Unassembled WGS sequence"/>
</dbReference>
<dbReference type="Gene3D" id="3.80.10.10">
    <property type="entry name" value="Ribonuclease Inhibitor"/>
    <property type="match status" value="1"/>
</dbReference>
<organism evidence="1 2">
    <name type="scientific">Heliocybe sulcata</name>
    <dbReference type="NCBI Taxonomy" id="5364"/>
    <lineage>
        <taxon>Eukaryota</taxon>
        <taxon>Fungi</taxon>
        <taxon>Dikarya</taxon>
        <taxon>Basidiomycota</taxon>
        <taxon>Agaricomycotina</taxon>
        <taxon>Agaricomycetes</taxon>
        <taxon>Gloeophyllales</taxon>
        <taxon>Gloeophyllaceae</taxon>
        <taxon>Heliocybe</taxon>
    </lineage>
</organism>
<accession>A0A5C3MV60</accession>
<dbReference type="InterPro" id="IPR032675">
    <property type="entry name" value="LRR_dom_sf"/>
</dbReference>
<evidence type="ECO:0000313" key="1">
    <source>
        <dbReference type="EMBL" id="TFK45301.1"/>
    </source>
</evidence>
<dbReference type="SUPFAM" id="SSF52047">
    <property type="entry name" value="RNI-like"/>
    <property type="match status" value="1"/>
</dbReference>
<dbReference type="STRING" id="5364.A0A5C3MV60"/>
<dbReference type="AlphaFoldDB" id="A0A5C3MV60"/>
<gene>
    <name evidence="1" type="ORF">OE88DRAFT_1669419</name>
</gene>
<sequence>MLPCSLSPLSHLQSLETLDLASINVDQFQELRAGVRNIRRLSFSVEDVIQDYDFNIKDLFPKLEALTLVHAFVWETTPFINALGTTSLRKLVKLSGGEAVNQKALRGMFSALSPRFAATFTSIRITVDKLRPEPGVLMMHSLEPLLSLVELRSLELYTRAEGGNRDLKLLNDDIRTMVLAWPNIEILVLLLQFTGLTTDSLFEIARHCRHLRELRLWRIRVVELDVDQLPQVSLPSLRIMQIHYHVRSSASTEHYGYTLSRLFPNVNAKRLLLAVAKLRSGTNRRYAG</sequence>
<reference evidence="1 2" key="1">
    <citation type="journal article" date="2019" name="Nat. Ecol. Evol.">
        <title>Megaphylogeny resolves global patterns of mushroom evolution.</title>
        <authorList>
            <person name="Varga T."/>
            <person name="Krizsan K."/>
            <person name="Foldi C."/>
            <person name="Dima B."/>
            <person name="Sanchez-Garcia M."/>
            <person name="Sanchez-Ramirez S."/>
            <person name="Szollosi G.J."/>
            <person name="Szarkandi J.G."/>
            <person name="Papp V."/>
            <person name="Albert L."/>
            <person name="Andreopoulos W."/>
            <person name="Angelini C."/>
            <person name="Antonin V."/>
            <person name="Barry K.W."/>
            <person name="Bougher N.L."/>
            <person name="Buchanan P."/>
            <person name="Buyck B."/>
            <person name="Bense V."/>
            <person name="Catcheside P."/>
            <person name="Chovatia M."/>
            <person name="Cooper J."/>
            <person name="Damon W."/>
            <person name="Desjardin D."/>
            <person name="Finy P."/>
            <person name="Geml J."/>
            <person name="Haridas S."/>
            <person name="Hughes K."/>
            <person name="Justo A."/>
            <person name="Karasinski D."/>
            <person name="Kautmanova I."/>
            <person name="Kiss B."/>
            <person name="Kocsube S."/>
            <person name="Kotiranta H."/>
            <person name="LaButti K.M."/>
            <person name="Lechner B.E."/>
            <person name="Liimatainen K."/>
            <person name="Lipzen A."/>
            <person name="Lukacs Z."/>
            <person name="Mihaltcheva S."/>
            <person name="Morgado L.N."/>
            <person name="Niskanen T."/>
            <person name="Noordeloos M.E."/>
            <person name="Ohm R.A."/>
            <person name="Ortiz-Santana B."/>
            <person name="Ovrebo C."/>
            <person name="Racz N."/>
            <person name="Riley R."/>
            <person name="Savchenko A."/>
            <person name="Shiryaev A."/>
            <person name="Soop K."/>
            <person name="Spirin V."/>
            <person name="Szebenyi C."/>
            <person name="Tomsovsky M."/>
            <person name="Tulloss R.E."/>
            <person name="Uehling J."/>
            <person name="Grigoriev I.V."/>
            <person name="Vagvolgyi C."/>
            <person name="Papp T."/>
            <person name="Martin F.M."/>
            <person name="Miettinen O."/>
            <person name="Hibbett D.S."/>
            <person name="Nagy L.G."/>
        </authorList>
    </citation>
    <scope>NUCLEOTIDE SEQUENCE [LARGE SCALE GENOMIC DNA]</scope>
    <source>
        <strain evidence="1 2">OMC1185</strain>
    </source>
</reference>
<dbReference type="EMBL" id="ML213547">
    <property type="protein sequence ID" value="TFK45301.1"/>
    <property type="molecule type" value="Genomic_DNA"/>
</dbReference>
<evidence type="ECO:0000313" key="2">
    <source>
        <dbReference type="Proteomes" id="UP000305948"/>
    </source>
</evidence>
<keyword evidence="2" id="KW-1185">Reference proteome</keyword>
<proteinExistence type="predicted"/>